<dbReference type="Gene3D" id="3.30.1130.10">
    <property type="match status" value="1"/>
</dbReference>
<gene>
    <name evidence="9" type="ORF">SteCoe_11439</name>
</gene>
<organism evidence="9 10">
    <name type="scientific">Stentor coeruleus</name>
    <dbReference type="NCBI Taxonomy" id="5963"/>
    <lineage>
        <taxon>Eukaryota</taxon>
        <taxon>Sar</taxon>
        <taxon>Alveolata</taxon>
        <taxon>Ciliophora</taxon>
        <taxon>Postciliodesmatophora</taxon>
        <taxon>Heterotrichea</taxon>
        <taxon>Heterotrichida</taxon>
        <taxon>Stentoridae</taxon>
        <taxon>Stentor</taxon>
    </lineage>
</organism>
<name>A0A1R2CDB2_9CILI</name>
<reference evidence="9 10" key="1">
    <citation type="submission" date="2016-11" db="EMBL/GenBank/DDBJ databases">
        <title>The macronuclear genome of Stentor coeruleus: a giant cell with tiny introns.</title>
        <authorList>
            <person name="Slabodnick M."/>
            <person name="Ruby J.G."/>
            <person name="Reiff S.B."/>
            <person name="Swart E.C."/>
            <person name="Gosai S."/>
            <person name="Prabakaran S."/>
            <person name="Witkowska E."/>
            <person name="Larue G.E."/>
            <person name="Fisher S."/>
            <person name="Freeman R.M."/>
            <person name="Gunawardena J."/>
            <person name="Chu W."/>
            <person name="Stover N.A."/>
            <person name="Gregory B.D."/>
            <person name="Nowacki M."/>
            <person name="Derisi J."/>
            <person name="Roy S.W."/>
            <person name="Marshall W.F."/>
            <person name="Sood P."/>
        </authorList>
    </citation>
    <scope>NUCLEOTIDE SEQUENCE [LARGE SCALE GENOMIC DNA]</scope>
    <source>
        <strain evidence="9">WM001</strain>
    </source>
</reference>
<evidence type="ECO:0000313" key="9">
    <source>
        <dbReference type="EMBL" id="OMJ86966.1"/>
    </source>
</evidence>
<dbReference type="InterPro" id="IPR018234">
    <property type="entry name" value="GTP_CycHdrlase_I_CS"/>
</dbReference>
<dbReference type="Gene3D" id="1.10.286.10">
    <property type="match status" value="1"/>
</dbReference>
<accession>A0A1R2CDB2</accession>
<comment type="similarity">
    <text evidence="3">Belongs to the GTP cyclohydrolase I family.</text>
</comment>
<dbReference type="PANTHER" id="PTHR11109">
    <property type="entry name" value="GTP CYCLOHYDROLASE I"/>
    <property type="match status" value="1"/>
</dbReference>
<dbReference type="EC" id="3.5.4.16" evidence="4"/>
<keyword evidence="6" id="KW-0378">Hydrolase</keyword>
<dbReference type="UniPathway" id="UPA00848">
    <property type="reaction ID" value="UER00151"/>
</dbReference>
<dbReference type="InterPro" id="IPR043133">
    <property type="entry name" value="GTP-CH-I_C/QueF"/>
</dbReference>
<dbReference type="HAMAP" id="MF_00223">
    <property type="entry name" value="FolE"/>
    <property type="match status" value="1"/>
</dbReference>
<dbReference type="SUPFAM" id="SSF55620">
    <property type="entry name" value="Tetrahydrobiopterin biosynthesis enzymes-like"/>
    <property type="match status" value="1"/>
</dbReference>
<protein>
    <recommendedName>
        <fullName evidence="5">GTP cyclohydrolase 1</fullName>
        <ecNumber evidence="4">3.5.4.16</ecNumber>
    </recommendedName>
    <alternativeName>
        <fullName evidence="7">GTP cyclohydrolase I</fullName>
    </alternativeName>
</protein>
<evidence type="ECO:0000256" key="4">
    <source>
        <dbReference type="ARBA" id="ARBA00012715"/>
    </source>
</evidence>
<dbReference type="OrthoDB" id="305103at2759"/>
<dbReference type="FunFam" id="3.30.1130.10:FF:000001">
    <property type="entry name" value="GTP cyclohydrolase 1"/>
    <property type="match status" value="1"/>
</dbReference>
<feature type="domain" description="GTP cyclohydrolase I" evidence="8">
    <location>
        <begin position="23"/>
        <end position="182"/>
    </location>
</feature>
<dbReference type="Pfam" id="PF01227">
    <property type="entry name" value="GTP_cyclohydroI"/>
    <property type="match status" value="1"/>
</dbReference>
<dbReference type="GO" id="GO:0005525">
    <property type="term" value="F:GTP binding"/>
    <property type="evidence" value="ECO:0007669"/>
    <property type="project" value="TreeGrafter"/>
</dbReference>
<dbReference type="NCBIfam" id="NF006825">
    <property type="entry name" value="PRK09347.1-2"/>
    <property type="match status" value="1"/>
</dbReference>
<evidence type="ECO:0000256" key="2">
    <source>
        <dbReference type="ARBA" id="ARBA00005080"/>
    </source>
</evidence>
<evidence type="ECO:0000256" key="6">
    <source>
        <dbReference type="ARBA" id="ARBA00022801"/>
    </source>
</evidence>
<dbReference type="PROSITE" id="PS00860">
    <property type="entry name" value="GTP_CYCLOHYDROL_1_2"/>
    <property type="match status" value="1"/>
</dbReference>
<evidence type="ECO:0000256" key="1">
    <source>
        <dbReference type="ARBA" id="ARBA00001052"/>
    </source>
</evidence>
<dbReference type="GO" id="GO:0008270">
    <property type="term" value="F:zinc ion binding"/>
    <property type="evidence" value="ECO:0007669"/>
    <property type="project" value="TreeGrafter"/>
</dbReference>
<dbReference type="Proteomes" id="UP000187209">
    <property type="component" value="Unassembled WGS sequence"/>
</dbReference>
<dbReference type="PROSITE" id="PS00859">
    <property type="entry name" value="GTP_CYCLOHYDROL_1_1"/>
    <property type="match status" value="1"/>
</dbReference>
<evidence type="ECO:0000313" key="10">
    <source>
        <dbReference type="Proteomes" id="UP000187209"/>
    </source>
</evidence>
<dbReference type="InterPro" id="IPR043134">
    <property type="entry name" value="GTP-CH-I_N"/>
</dbReference>
<comment type="caution">
    <text evidence="9">The sequence shown here is derived from an EMBL/GenBank/DDBJ whole genome shotgun (WGS) entry which is preliminary data.</text>
</comment>
<proteinExistence type="inferred from homology"/>
<evidence type="ECO:0000256" key="5">
    <source>
        <dbReference type="ARBA" id="ARBA00017272"/>
    </source>
</evidence>
<dbReference type="GO" id="GO:0003934">
    <property type="term" value="F:GTP cyclohydrolase I activity"/>
    <property type="evidence" value="ECO:0007669"/>
    <property type="project" value="UniProtKB-EC"/>
</dbReference>
<dbReference type="GO" id="GO:0046654">
    <property type="term" value="P:tetrahydrofolate biosynthetic process"/>
    <property type="evidence" value="ECO:0007669"/>
    <property type="project" value="InterPro"/>
</dbReference>
<dbReference type="GO" id="GO:0005737">
    <property type="term" value="C:cytoplasm"/>
    <property type="evidence" value="ECO:0007669"/>
    <property type="project" value="TreeGrafter"/>
</dbReference>
<dbReference type="AlphaFoldDB" id="A0A1R2CDB2"/>
<evidence type="ECO:0000259" key="8">
    <source>
        <dbReference type="Pfam" id="PF01227"/>
    </source>
</evidence>
<dbReference type="GO" id="GO:0006729">
    <property type="term" value="P:tetrahydrobiopterin biosynthetic process"/>
    <property type="evidence" value="ECO:0007669"/>
    <property type="project" value="TreeGrafter"/>
</dbReference>
<evidence type="ECO:0000256" key="7">
    <source>
        <dbReference type="ARBA" id="ARBA00030854"/>
    </source>
</evidence>
<sequence length="191" mass="21392">MSKPYNTKLAEDAYKALLSTLPLTDEGVERTPSRAAKAFGELTKGYHTKIEDVIGQGVFPYKGDGIVHVRGLEICSMCEHHLLPFIGTCAITYIPDKKILGLSKLKRISEVYARRLQVQERLTEQIAEAIDKFIKPKGVLVVVRSVHLCMKMRGVCEADPETSTVAARGEFARNEGLRIQYYNDSQPKPRL</sequence>
<keyword evidence="10" id="KW-1185">Reference proteome</keyword>
<dbReference type="InterPro" id="IPR001474">
    <property type="entry name" value="GTP_CycHdrlase_I"/>
</dbReference>
<comment type="catalytic activity">
    <reaction evidence="1">
        <text>GTP + H2O = 7,8-dihydroneopterin 3'-triphosphate + formate + H(+)</text>
        <dbReference type="Rhea" id="RHEA:17473"/>
        <dbReference type="ChEBI" id="CHEBI:15377"/>
        <dbReference type="ChEBI" id="CHEBI:15378"/>
        <dbReference type="ChEBI" id="CHEBI:15740"/>
        <dbReference type="ChEBI" id="CHEBI:37565"/>
        <dbReference type="ChEBI" id="CHEBI:58462"/>
        <dbReference type="EC" id="3.5.4.16"/>
    </reaction>
</comment>
<dbReference type="NCBIfam" id="NF006826">
    <property type="entry name" value="PRK09347.1-3"/>
    <property type="match status" value="1"/>
</dbReference>
<dbReference type="EMBL" id="MPUH01000190">
    <property type="protein sequence ID" value="OMJ86966.1"/>
    <property type="molecule type" value="Genomic_DNA"/>
</dbReference>
<evidence type="ECO:0000256" key="3">
    <source>
        <dbReference type="ARBA" id="ARBA00008085"/>
    </source>
</evidence>
<dbReference type="InterPro" id="IPR020602">
    <property type="entry name" value="GTP_CycHdrlase_I_dom"/>
</dbReference>
<comment type="pathway">
    <text evidence="2">Cofactor biosynthesis; 7,8-dihydroneopterin triphosphate biosynthesis; 7,8-dihydroneopterin triphosphate from GTP: step 1/1.</text>
</comment>
<dbReference type="NCBIfam" id="TIGR00063">
    <property type="entry name" value="folE"/>
    <property type="match status" value="1"/>
</dbReference>
<dbReference type="PANTHER" id="PTHR11109:SF7">
    <property type="entry name" value="GTP CYCLOHYDROLASE 1"/>
    <property type="match status" value="1"/>
</dbReference>